<dbReference type="SUPFAM" id="SSF81301">
    <property type="entry name" value="Nucleotidyltransferase"/>
    <property type="match status" value="1"/>
</dbReference>
<sequence>MRKIKVQLSEYNPNWEQQYEVEQKGIEKALGDSAIRIEHIGSTSIKRLKAKPIIDILVGVQSLDEVPSFIDALREIDYEYVPKIKFKDRKFFRKGLWGQGTIHLHICEYNSNEWTEKLLFRDYLRSYPQAANEYAVLKNQLASKYRFDRSTYTKEKEPFIQMIIQKAKML</sequence>
<protein>
    <submittedName>
        <fullName evidence="1">GrpB family protein</fullName>
    </submittedName>
</protein>
<proteinExistence type="predicted"/>
<dbReference type="EMBL" id="CP067341">
    <property type="protein sequence ID" value="QQP12302.1"/>
    <property type="molecule type" value="Genomic_DNA"/>
</dbReference>
<gene>
    <name evidence="1" type="ORF">FJQ98_24950</name>
</gene>
<reference evidence="1 2" key="1">
    <citation type="submission" date="2020-01" db="EMBL/GenBank/DDBJ databases">
        <authorList>
            <person name="Liu G."/>
            <person name="Liu B."/>
        </authorList>
    </citation>
    <scope>NUCLEOTIDE SEQUENCE [LARGE SCALE GENOMIC DNA]</scope>
    <source>
        <strain evidence="1 2">FJAT-51161</strain>
    </source>
</reference>
<accession>A0ABX7ASL8</accession>
<dbReference type="InterPro" id="IPR007344">
    <property type="entry name" value="GrpB/CoaE"/>
</dbReference>
<evidence type="ECO:0000313" key="2">
    <source>
        <dbReference type="Proteomes" id="UP000596049"/>
    </source>
</evidence>
<dbReference type="PANTHER" id="PTHR34822">
    <property type="entry name" value="GRPB DOMAIN PROTEIN (AFU_ORTHOLOGUE AFUA_1G01530)"/>
    <property type="match status" value="1"/>
</dbReference>
<evidence type="ECO:0000313" key="1">
    <source>
        <dbReference type="EMBL" id="QQP12302.1"/>
    </source>
</evidence>
<dbReference type="Pfam" id="PF04229">
    <property type="entry name" value="GrpB"/>
    <property type="match status" value="1"/>
</dbReference>
<keyword evidence="2" id="KW-1185">Reference proteome</keyword>
<dbReference type="RefSeq" id="WP_053593807.1">
    <property type="nucleotide sequence ID" value="NZ_CP067341.1"/>
</dbReference>
<dbReference type="InterPro" id="IPR043519">
    <property type="entry name" value="NT_sf"/>
</dbReference>
<dbReference type="Gene3D" id="3.30.460.10">
    <property type="entry name" value="Beta Polymerase, domain 2"/>
    <property type="match status" value="1"/>
</dbReference>
<name>A0ABX7ASL8_9BACI</name>
<organism evidence="1 2">
    <name type="scientific">Lysinibacillus agricola</name>
    <dbReference type="NCBI Taxonomy" id="2590012"/>
    <lineage>
        <taxon>Bacteria</taxon>
        <taxon>Bacillati</taxon>
        <taxon>Bacillota</taxon>
        <taxon>Bacilli</taxon>
        <taxon>Bacillales</taxon>
        <taxon>Bacillaceae</taxon>
        <taxon>Lysinibacillus</taxon>
    </lineage>
</organism>
<dbReference type="Proteomes" id="UP000596049">
    <property type="component" value="Chromosome"/>
</dbReference>
<dbReference type="PANTHER" id="PTHR34822:SF1">
    <property type="entry name" value="GRPB FAMILY PROTEIN"/>
    <property type="match status" value="1"/>
</dbReference>